<dbReference type="Proteomes" id="UP000249393">
    <property type="component" value="Unassembled WGS sequence"/>
</dbReference>
<feature type="region of interest" description="Disordered" evidence="1">
    <location>
        <begin position="35"/>
        <end position="73"/>
    </location>
</feature>
<comment type="caution">
    <text evidence="2">The sequence shown here is derived from an EMBL/GenBank/DDBJ whole genome shotgun (WGS) entry which is preliminary data.</text>
</comment>
<dbReference type="AlphaFoldDB" id="A0A2W5X872"/>
<gene>
    <name evidence="2" type="ORF">DI526_14250</name>
</gene>
<evidence type="ECO:0000256" key="1">
    <source>
        <dbReference type="SAM" id="MobiDB-lite"/>
    </source>
</evidence>
<organism evidence="2 3">
    <name type="scientific">Caulobacter segnis</name>
    <dbReference type="NCBI Taxonomy" id="88688"/>
    <lineage>
        <taxon>Bacteria</taxon>
        <taxon>Pseudomonadati</taxon>
        <taxon>Pseudomonadota</taxon>
        <taxon>Alphaproteobacteria</taxon>
        <taxon>Caulobacterales</taxon>
        <taxon>Caulobacteraceae</taxon>
        <taxon>Caulobacter</taxon>
    </lineage>
</organism>
<protein>
    <submittedName>
        <fullName evidence="2">Uncharacterized protein</fullName>
    </submittedName>
</protein>
<evidence type="ECO:0000313" key="2">
    <source>
        <dbReference type="EMBL" id="PZR33151.1"/>
    </source>
</evidence>
<accession>A0A2W5X872</accession>
<proteinExistence type="predicted"/>
<name>A0A2W5X872_9CAUL</name>
<evidence type="ECO:0000313" key="3">
    <source>
        <dbReference type="Proteomes" id="UP000249393"/>
    </source>
</evidence>
<feature type="compositionally biased region" description="Low complexity" evidence="1">
    <location>
        <begin position="56"/>
        <end position="66"/>
    </location>
</feature>
<reference evidence="2 3" key="1">
    <citation type="submission" date="2017-08" db="EMBL/GenBank/DDBJ databases">
        <title>Infants hospitalized years apart are colonized by the same room-sourced microbial strains.</title>
        <authorList>
            <person name="Brooks B."/>
            <person name="Olm M.R."/>
            <person name="Firek B.A."/>
            <person name="Baker R."/>
            <person name="Thomas B.C."/>
            <person name="Morowitz M.J."/>
            <person name="Banfield J.F."/>
        </authorList>
    </citation>
    <scope>NUCLEOTIDE SEQUENCE [LARGE SCALE GENOMIC DNA]</scope>
    <source>
        <strain evidence="2">S2_003_000_R2_4</strain>
    </source>
</reference>
<sequence>MGRAMAFLAEILAVAVVWLSSFALCQFGVATETRGHKADRAHAGKTVARSPRAEAAKPQSPAAAPPQVGSRRV</sequence>
<dbReference type="EMBL" id="QFQZ01000046">
    <property type="protein sequence ID" value="PZR33151.1"/>
    <property type="molecule type" value="Genomic_DNA"/>
</dbReference>